<protein>
    <submittedName>
        <fullName evidence="1">Uncharacterized protein</fullName>
    </submittedName>
</protein>
<dbReference type="EMBL" id="JAVIJP010000054">
    <property type="protein sequence ID" value="KAL3623763.1"/>
    <property type="molecule type" value="Genomic_DNA"/>
</dbReference>
<comment type="caution">
    <text evidence="1">The sequence shown here is derived from an EMBL/GenBank/DDBJ whole genome shotgun (WGS) entry which is preliminary data.</text>
</comment>
<dbReference type="Proteomes" id="UP001632038">
    <property type="component" value="Unassembled WGS sequence"/>
</dbReference>
<organism evidence="1 2">
    <name type="scientific">Castilleja foliolosa</name>
    <dbReference type="NCBI Taxonomy" id="1961234"/>
    <lineage>
        <taxon>Eukaryota</taxon>
        <taxon>Viridiplantae</taxon>
        <taxon>Streptophyta</taxon>
        <taxon>Embryophyta</taxon>
        <taxon>Tracheophyta</taxon>
        <taxon>Spermatophyta</taxon>
        <taxon>Magnoliopsida</taxon>
        <taxon>eudicotyledons</taxon>
        <taxon>Gunneridae</taxon>
        <taxon>Pentapetalae</taxon>
        <taxon>asterids</taxon>
        <taxon>lamiids</taxon>
        <taxon>Lamiales</taxon>
        <taxon>Orobanchaceae</taxon>
        <taxon>Pedicularideae</taxon>
        <taxon>Castillejinae</taxon>
        <taxon>Castilleja</taxon>
    </lineage>
</organism>
<proteinExistence type="predicted"/>
<evidence type="ECO:0000313" key="1">
    <source>
        <dbReference type="EMBL" id="KAL3623763.1"/>
    </source>
</evidence>
<dbReference type="AlphaFoldDB" id="A0ABD3C2R2"/>
<sequence>MKTVLVSPRTKVMQGMMLDAIPEDEEMVKEQMNMCNGLVRQRKLQIEVVLGKTANFDQLMASAQEAIENGNSED</sequence>
<keyword evidence="2" id="KW-1185">Reference proteome</keyword>
<evidence type="ECO:0000313" key="2">
    <source>
        <dbReference type="Proteomes" id="UP001632038"/>
    </source>
</evidence>
<accession>A0ABD3C2R2</accession>
<reference evidence="2" key="1">
    <citation type="journal article" date="2024" name="IScience">
        <title>Strigolactones Initiate the Formation of Haustorium-like Structures in Castilleja.</title>
        <authorList>
            <person name="Buerger M."/>
            <person name="Peterson D."/>
            <person name="Chory J."/>
        </authorList>
    </citation>
    <scope>NUCLEOTIDE SEQUENCE [LARGE SCALE GENOMIC DNA]</scope>
</reference>
<gene>
    <name evidence="1" type="ORF">CASFOL_032579</name>
</gene>
<name>A0ABD3C2R2_9LAMI</name>